<sequence>MALLTTQFRQTLSADTGYGLAIVSLIVVVIFLIFKSHKTRKRLPPGPPGLPFLGNINHFSGEHFRTFCNLQKKYGPLMLLTALGQPILILGTHKIASDLLDKRAKLYSDRPTFIVAEEILTGGMFMIVARAKDRWRRMRKAAAEGLSRGVARQLQPIQIHQTAILLQALIEDSSNWNDMIKESTAILVFVLTYGQSAKKADGLAVLPSINQFVDRLVKAAMPGQYLADLVPGMKYLPSWMARWKRDAELHYRQDTAMFGKLYRGVEKLIAEGDTQNSFAATLIQHPQSNLSKDEASWLSGTMYAAGTETTSSTLSWFIFAMLSNPQVQAQAHRELDAIVGQDRLPTFADQDQLIYIQAIIRETLRWNTVSPLGSAHRLLEDDVYEGYFIPKDTIVLANVWEMNRDQSVYGPDADKFNPSRHIDENGTLREFSFTKGEGHATWGFGNRVCVGRIVAKDSLFITITFMLWACQIEAPSCMDGKPFIPSEDSAVNTGLIWKPPSFDCNFKPRFPEAIAMVREAGFS</sequence>
<dbReference type="GO" id="GO:0005506">
    <property type="term" value="F:iron ion binding"/>
    <property type="evidence" value="ECO:0007669"/>
    <property type="project" value="InterPro"/>
</dbReference>
<evidence type="ECO:0000313" key="18">
    <source>
        <dbReference type="Proteomes" id="UP000724874"/>
    </source>
</evidence>
<comment type="pathway">
    <text evidence="3">Secondary metabolite biosynthesis.</text>
</comment>
<evidence type="ECO:0000256" key="9">
    <source>
        <dbReference type="ARBA" id="ARBA00023002"/>
    </source>
</evidence>
<dbReference type="InterPro" id="IPR017972">
    <property type="entry name" value="Cyt_P450_CS"/>
</dbReference>
<feature type="binding site" description="axial binding residue" evidence="14">
    <location>
        <position position="449"/>
    </location>
    <ligand>
        <name>heme</name>
        <dbReference type="ChEBI" id="CHEBI:30413"/>
    </ligand>
    <ligandPart>
        <name>Fe</name>
        <dbReference type="ChEBI" id="CHEBI:18248"/>
    </ligandPart>
</feature>
<evidence type="ECO:0000256" key="10">
    <source>
        <dbReference type="ARBA" id="ARBA00023004"/>
    </source>
</evidence>
<dbReference type="Gene3D" id="1.10.630.10">
    <property type="entry name" value="Cytochrome P450"/>
    <property type="match status" value="1"/>
</dbReference>
<gene>
    <name evidence="17" type="ORF">CPB84DRAFT_1711850</name>
</gene>
<dbReference type="GO" id="GO:0016020">
    <property type="term" value="C:membrane"/>
    <property type="evidence" value="ECO:0007669"/>
    <property type="project" value="UniProtKB-SubCell"/>
</dbReference>
<keyword evidence="6 16" id="KW-0812">Transmembrane</keyword>
<keyword evidence="12 16" id="KW-0472">Membrane</keyword>
<feature type="transmembrane region" description="Helical" evidence="16">
    <location>
        <begin position="16"/>
        <end position="34"/>
    </location>
</feature>
<dbReference type="InterPro" id="IPR001128">
    <property type="entry name" value="Cyt_P450"/>
</dbReference>
<dbReference type="AlphaFoldDB" id="A0A9P5NK51"/>
<dbReference type="CDD" id="cd11065">
    <property type="entry name" value="CYP64-like"/>
    <property type="match status" value="1"/>
</dbReference>
<keyword evidence="9 15" id="KW-0560">Oxidoreductase</keyword>
<evidence type="ECO:0000256" key="11">
    <source>
        <dbReference type="ARBA" id="ARBA00023033"/>
    </source>
</evidence>
<dbReference type="InterPro" id="IPR050364">
    <property type="entry name" value="Cytochrome_P450_fung"/>
</dbReference>
<evidence type="ECO:0000256" key="6">
    <source>
        <dbReference type="ARBA" id="ARBA00022692"/>
    </source>
</evidence>
<keyword evidence="7 14" id="KW-0479">Metal-binding</keyword>
<dbReference type="GO" id="GO:0020037">
    <property type="term" value="F:heme binding"/>
    <property type="evidence" value="ECO:0007669"/>
    <property type="project" value="InterPro"/>
</dbReference>
<dbReference type="GO" id="GO:0016705">
    <property type="term" value="F:oxidoreductase activity, acting on paired donors, with incorporation or reduction of molecular oxygen"/>
    <property type="evidence" value="ECO:0007669"/>
    <property type="project" value="InterPro"/>
</dbReference>
<dbReference type="PROSITE" id="PS00086">
    <property type="entry name" value="CYTOCHROME_P450"/>
    <property type="match status" value="1"/>
</dbReference>
<evidence type="ECO:0000256" key="12">
    <source>
        <dbReference type="ARBA" id="ARBA00023136"/>
    </source>
</evidence>
<evidence type="ECO:0000256" key="8">
    <source>
        <dbReference type="ARBA" id="ARBA00022989"/>
    </source>
</evidence>
<comment type="cofactor">
    <cofactor evidence="1 14">
        <name>heme</name>
        <dbReference type="ChEBI" id="CHEBI:30413"/>
    </cofactor>
</comment>
<evidence type="ECO:0000256" key="3">
    <source>
        <dbReference type="ARBA" id="ARBA00005179"/>
    </source>
</evidence>
<evidence type="ECO:0000256" key="7">
    <source>
        <dbReference type="ARBA" id="ARBA00022723"/>
    </source>
</evidence>
<keyword evidence="18" id="KW-1185">Reference proteome</keyword>
<dbReference type="SUPFAM" id="SSF48264">
    <property type="entry name" value="Cytochrome P450"/>
    <property type="match status" value="1"/>
</dbReference>
<dbReference type="InterPro" id="IPR002401">
    <property type="entry name" value="Cyt_P450_E_grp-I"/>
</dbReference>
<proteinExistence type="inferred from homology"/>
<evidence type="ECO:0000256" key="4">
    <source>
        <dbReference type="ARBA" id="ARBA00010617"/>
    </source>
</evidence>
<dbReference type="PANTHER" id="PTHR46300">
    <property type="entry name" value="P450, PUTATIVE (EUROFUNG)-RELATED-RELATED"/>
    <property type="match status" value="1"/>
</dbReference>
<evidence type="ECO:0000256" key="2">
    <source>
        <dbReference type="ARBA" id="ARBA00004167"/>
    </source>
</evidence>
<dbReference type="OrthoDB" id="2789670at2759"/>
<name>A0A9P5NK51_GYMJU</name>
<keyword evidence="11 15" id="KW-0503">Monooxygenase</keyword>
<keyword evidence="10 14" id="KW-0408">Iron</keyword>
<evidence type="ECO:0000256" key="5">
    <source>
        <dbReference type="ARBA" id="ARBA00022617"/>
    </source>
</evidence>
<evidence type="ECO:0000256" key="16">
    <source>
        <dbReference type="SAM" id="Phobius"/>
    </source>
</evidence>
<keyword evidence="5 14" id="KW-0349">Heme</keyword>
<evidence type="ECO:0000313" key="17">
    <source>
        <dbReference type="EMBL" id="KAF8888380.1"/>
    </source>
</evidence>
<evidence type="ECO:0000256" key="14">
    <source>
        <dbReference type="PIRSR" id="PIRSR602401-1"/>
    </source>
</evidence>
<keyword evidence="13" id="KW-0325">Glycoprotein</keyword>
<comment type="similarity">
    <text evidence="4 15">Belongs to the cytochrome P450 family.</text>
</comment>
<protein>
    <submittedName>
        <fullName evidence="17">Cytochrome P450</fullName>
    </submittedName>
</protein>
<dbReference type="Proteomes" id="UP000724874">
    <property type="component" value="Unassembled WGS sequence"/>
</dbReference>
<evidence type="ECO:0000256" key="1">
    <source>
        <dbReference type="ARBA" id="ARBA00001971"/>
    </source>
</evidence>
<evidence type="ECO:0000256" key="13">
    <source>
        <dbReference type="ARBA" id="ARBA00023180"/>
    </source>
</evidence>
<evidence type="ECO:0000256" key="15">
    <source>
        <dbReference type="RuleBase" id="RU000461"/>
    </source>
</evidence>
<keyword evidence="8 16" id="KW-1133">Transmembrane helix</keyword>
<comment type="caution">
    <text evidence="17">The sequence shown here is derived from an EMBL/GenBank/DDBJ whole genome shotgun (WGS) entry which is preliminary data.</text>
</comment>
<dbReference type="PANTHER" id="PTHR46300:SF2">
    <property type="entry name" value="CYTOCHROME P450 MONOOXYGENASE ALNH-RELATED"/>
    <property type="match status" value="1"/>
</dbReference>
<dbReference type="Pfam" id="PF00067">
    <property type="entry name" value="p450"/>
    <property type="match status" value="1"/>
</dbReference>
<dbReference type="InterPro" id="IPR036396">
    <property type="entry name" value="Cyt_P450_sf"/>
</dbReference>
<dbReference type="PRINTS" id="PR00463">
    <property type="entry name" value="EP450I"/>
</dbReference>
<dbReference type="GO" id="GO:0004497">
    <property type="term" value="F:monooxygenase activity"/>
    <property type="evidence" value="ECO:0007669"/>
    <property type="project" value="UniProtKB-KW"/>
</dbReference>
<reference evidence="17" key="1">
    <citation type="submission" date="2020-11" db="EMBL/GenBank/DDBJ databases">
        <authorList>
            <consortium name="DOE Joint Genome Institute"/>
            <person name="Ahrendt S."/>
            <person name="Riley R."/>
            <person name="Andreopoulos W."/>
            <person name="LaButti K."/>
            <person name="Pangilinan J."/>
            <person name="Ruiz-duenas F.J."/>
            <person name="Barrasa J.M."/>
            <person name="Sanchez-Garcia M."/>
            <person name="Camarero S."/>
            <person name="Miyauchi S."/>
            <person name="Serrano A."/>
            <person name="Linde D."/>
            <person name="Babiker R."/>
            <person name="Drula E."/>
            <person name="Ayuso-Fernandez I."/>
            <person name="Pacheco R."/>
            <person name="Padilla G."/>
            <person name="Ferreira P."/>
            <person name="Barriuso J."/>
            <person name="Kellner H."/>
            <person name="Castanera R."/>
            <person name="Alfaro M."/>
            <person name="Ramirez L."/>
            <person name="Pisabarro A.G."/>
            <person name="Kuo A."/>
            <person name="Tritt A."/>
            <person name="Lipzen A."/>
            <person name="He G."/>
            <person name="Yan M."/>
            <person name="Ng V."/>
            <person name="Cullen D."/>
            <person name="Martin F."/>
            <person name="Rosso M.-N."/>
            <person name="Henrissat B."/>
            <person name="Hibbett D."/>
            <person name="Martinez A.T."/>
            <person name="Grigoriev I.V."/>
        </authorList>
    </citation>
    <scope>NUCLEOTIDE SEQUENCE</scope>
    <source>
        <strain evidence="17">AH 44721</strain>
    </source>
</reference>
<dbReference type="PRINTS" id="PR00385">
    <property type="entry name" value="P450"/>
</dbReference>
<organism evidence="17 18">
    <name type="scientific">Gymnopilus junonius</name>
    <name type="common">Spectacular rustgill mushroom</name>
    <name type="synonym">Gymnopilus spectabilis subsp. junonius</name>
    <dbReference type="NCBI Taxonomy" id="109634"/>
    <lineage>
        <taxon>Eukaryota</taxon>
        <taxon>Fungi</taxon>
        <taxon>Dikarya</taxon>
        <taxon>Basidiomycota</taxon>
        <taxon>Agaricomycotina</taxon>
        <taxon>Agaricomycetes</taxon>
        <taxon>Agaricomycetidae</taxon>
        <taxon>Agaricales</taxon>
        <taxon>Agaricineae</taxon>
        <taxon>Hymenogastraceae</taxon>
        <taxon>Gymnopilus</taxon>
    </lineage>
</organism>
<dbReference type="EMBL" id="JADNYJ010000085">
    <property type="protein sequence ID" value="KAF8888380.1"/>
    <property type="molecule type" value="Genomic_DNA"/>
</dbReference>
<comment type="subcellular location">
    <subcellularLocation>
        <location evidence="2">Membrane</location>
        <topology evidence="2">Single-pass membrane protein</topology>
    </subcellularLocation>
</comment>
<accession>A0A9P5NK51</accession>